<keyword evidence="3 6" id="KW-0378">Hydrolase</keyword>
<evidence type="ECO:0000313" key="6">
    <source>
        <dbReference type="EMBL" id="OAG75757.1"/>
    </source>
</evidence>
<dbReference type="Pfam" id="PF00884">
    <property type="entry name" value="Sulfatase"/>
    <property type="match status" value="2"/>
</dbReference>
<dbReference type="PANTHER" id="PTHR42693:SF53">
    <property type="entry name" value="ENDO-4-O-SULFATASE"/>
    <property type="match status" value="1"/>
</dbReference>
<comment type="caution">
    <text evidence="6">The sequence shown here is derived from an EMBL/GenBank/DDBJ whole genome shotgun (WGS) entry which is preliminary data.</text>
</comment>
<dbReference type="InterPro" id="IPR017850">
    <property type="entry name" value="Alkaline_phosphatase_core_sf"/>
</dbReference>
<dbReference type="EMBL" id="LVHD01000020">
    <property type="protein sequence ID" value="OAG75757.1"/>
    <property type="molecule type" value="Genomic_DNA"/>
</dbReference>
<dbReference type="GO" id="GO:0004065">
    <property type="term" value="F:arylsulfatase activity"/>
    <property type="evidence" value="ECO:0007669"/>
    <property type="project" value="TreeGrafter"/>
</dbReference>
<accession>A0A177G832</accession>
<evidence type="ECO:0000259" key="5">
    <source>
        <dbReference type="Pfam" id="PF00884"/>
    </source>
</evidence>
<dbReference type="GO" id="GO:0046872">
    <property type="term" value="F:metal ion binding"/>
    <property type="evidence" value="ECO:0007669"/>
    <property type="project" value="UniProtKB-KW"/>
</dbReference>
<organism evidence="6 7">
    <name type="scientific">Acetobacter malorum</name>
    <dbReference type="NCBI Taxonomy" id="178901"/>
    <lineage>
        <taxon>Bacteria</taxon>
        <taxon>Pseudomonadati</taxon>
        <taxon>Pseudomonadota</taxon>
        <taxon>Alphaproteobacteria</taxon>
        <taxon>Acetobacterales</taxon>
        <taxon>Acetobacteraceae</taxon>
        <taxon>Acetobacter</taxon>
    </lineage>
</organism>
<reference evidence="6 7" key="1">
    <citation type="submission" date="2016-03" db="EMBL/GenBank/DDBJ databases">
        <title>Draft genome sequence of Acetobacter malorum CECT 7742, a strain isolated from strawberry vinegar.</title>
        <authorList>
            <person name="Sainz F."/>
            <person name="Mas A."/>
            <person name="Torija M.J."/>
        </authorList>
    </citation>
    <scope>NUCLEOTIDE SEQUENCE [LARGE SCALE GENOMIC DNA]</scope>
    <source>
        <strain evidence="6 7">CECT 7742</strain>
    </source>
</reference>
<dbReference type="CDD" id="cd16027">
    <property type="entry name" value="SGSH"/>
    <property type="match status" value="1"/>
</dbReference>
<dbReference type="PANTHER" id="PTHR42693">
    <property type="entry name" value="ARYLSULFATASE FAMILY MEMBER"/>
    <property type="match status" value="1"/>
</dbReference>
<evidence type="ECO:0000256" key="2">
    <source>
        <dbReference type="ARBA" id="ARBA00022723"/>
    </source>
</evidence>
<comment type="similarity">
    <text evidence="1">Belongs to the sulfatase family.</text>
</comment>
<gene>
    <name evidence="6" type="ORF">Amal_03058</name>
</gene>
<feature type="domain" description="Sulfatase N-terminal" evidence="5">
    <location>
        <begin position="34"/>
        <end position="127"/>
    </location>
</feature>
<dbReference type="InterPro" id="IPR050738">
    <property type="entry name" value="Sulfatase"/>
</dbReference>
<evidence type="ECO:0000256" key="3">
    <source>
        <dbReference type="ARBA" id="ARBA00022801"/>
    </source>
</evidence>
<dbReference type="AlphaFoldDB" id="A0A177G832"/>
<dbReference type="EC" id="3.1.6.6" evidence="6"/>
<proteinExistence type="inferred from homology"/>
<dbReference type="GO" id="GO:0047753">
    <property type="term" value="F:choline-sulfatase activity"/>
    <property type="evidence" value="ECO:0007669"/>
    <property type="project" value="UniProtKB-EC"/>
</dbReference>
<dbReference type="Proteomes" id="UP000077349">
    <property type="component" value="Unassembled WGS sequence"/>
</dbReference>
<name>A0A177G832_9PROT</name>
<evidence type="ECO:0000313" key="7">
    <source>
        <dbReference type="Proteomes" id="UP000077349"/>
    </source>
</evidence>
<dbReference type="SUPFAM" id="SSF53649">
    <property type="entry name" value="Alkaline phosphatase-like"/>
    <property type="match status" value="1"/>
</dbReference>
<keyword evidence="4" id="KW-0106">Calcium</keyword>
<evidence type="ECO:0000256" key="1">
    <source>
        <dbReference type="ARBA" id="ARBA00008779"/>
    </source>
</evidence>
<evidence type="ECO:0000256" key="4">
    <source>
        <dbReference type="ARBA" id="ARBA00022837"/>
    </source>
</evidence>
<dbReference type="InterPro" id="IPR000917">
    <property type="entry name" value="Sulfatase_N"/>
</dbReference>
<dbReference type="PATRIC" id="fig|178901.16.peg.3248"/>
<feature type="domain" description="Sulfatase N-terminal" evidence="5">
    <location>
        <begin position="158"/>
        <end position="303"/>
    </location>
</feature>
<dbReference type="Gene3D" id="3.40.720.10">
    <property type="entry name" value="Alkaline Phosphatase, subunit A"/>
    <property type="match status" value="1"/>
</dbReference>
<protein>
    <submittedName>
        <fullName evidence="6">Choline-sulfatase</fullName>
        <ecNumber evidence="6">3.1.6.6</ecNumber>
    </submittedName>
</protein>
<dbReference type="PROSITE" id="PS00523">
    <property type="entry name" value="SULFATASE_1"/>
    <property type="match status" value="1"/>
</dbReference>
<keyword evidence="2" id="KW-0479">Metal-binding</keyword>
<dbReference type="InterPro" id="IPR024607">
    <property type="entry name" value="Sulfatase_CS"/>
</dbReference>
<sequence>MPVLTRRHALSGGAALSASLLAVREGHAQETARPNIVWIVCHDIHAPLLGCYGNPLAQTPAIDALAAQGIRFDKAYATTPVCSPSRFSMMTGISPQSWAPAENMRAVAKVADHIQALPQYLRKSGYYCTNNVFTDYNCDLNPHAIWDECSVTAHWRKRPANTPFFSVYNYLITHESHLFETTALKTDPAQVDIPPYLPDTPDVRDALARNIDMVNAQDKAVAHILDELKQDNLAEETIVFFFADHGGVAPRTKRYCYEGGLNVPFITYFPRKYAHLAGRKQGTPSQDLVSLVDLAPTTLALAGLDAPSIMQGQPLFGRTPTTPRQYVFSGRNRMDECYDLMRTVTDGQYRYIRNYMPHRIYGQHNSYEWMGRGYQSWQEEWQAGRLNETQAAFWRTKPAEELYDLRTDPHQIHNLAQDQAFQTTRHALSAALDQHMLTTHDNAFVPETTARQGYFVSREEGVYPLQELLPLANAAITRNPGNIGHFTAALSHPNDAIRYWATTGLLLVQTSLPPSTLSRLKEHFSTEPSSSVRALLSEILLNARQGKDAFVWLAATIRNLSDSTSALAALTTATWAPQSQTVALKPAVEDAALQPVSPTTVEAVLMLFSVRSSARYLQTVLAGTYTPRTPAKKEDPAAMLHSTGGKLLLQAMGGIPGNPQI</sequence>